<comment type="caution">
    <text evidence="2">The sequence shown here is derived from an EMBL/GenBank/DDBJ whole genome shotgun (WGS) entry which is preliminary data.</text>
</comment>
<name>A0A0G0JCB5_9BACT</name>
<dbReference type="Proteomes" id="UP000034235">
    <property type="component" value="Unassembled WGS sequence"/>
</dbReference>
<proteinExistence type="predicted"/>
<keyword evidence="1" id="KW-1133">Transmembrane helix</keyword>
<evidence type="ECO:0000313" key="3">
    <source>
        <dbReference type="Proteomes" id="UP000034235"/>
    </source>
</evidence>
<accession>A0A0G0JCB5</accession>
<reference evidence="2 3" key="1">
    <citation type="journal article" date="2015" name="Nature">
        <title>rRNA introns, odd ribosomes, and small enigmatic genomes across a large radiation of phyla.</title>
        <authorList>
            <person name="Brown C.T."/>
            <person name="Hug L.A."/>
            <person name="Thomas B.C."/>
            <person name="Sharon I."/>
            <person name="Castelle C.J."/>
            <person name="Singh A."/>
            <person name="Wilkins M.J."/>
            <person name="Williams K.H."/>
            <person name="Banfield J.F."/>
        </authorList>
    </citation>
    <scope>NUCLEOTIDE SEQUENCE [LARGE SCALE GENOMIC DNA]</scope>
</reference>
<gene>
    <name evidence="2" type="ORF">US86_C0012G0003</name>
</gene>
<evidence type="ECO:0000313" key="2">
    <source>
        <dbReference type="EMBL" id="KKQ65288.1"/>
    </source>
</evidence>
<sequence length="85" mass="9566">MSKKILILTIIVLVILLSGLYFMSNTSKQDLTKAQILDSQVQPNPSPESLQNLPIIDFQTDLKLEVEKLTPSDFSNDFKSLKSEI</sequence>
<dbReference type="EMBL" id="LBUP01000012">
    <property type="protein sequence ID" value="KKQ65288.1"/>
    <property type="molecule type" value="Genomic_DNA"/>
</dbReference>
<evidence type="ECO:0000256" key="1">
    <source>
        <dbReference type="SAM" id="Phobius"/>
    </source>
</evidence>
<protein>
    <submittedName>
        <fullName evidence="2">Uncharacterized protein</fullName>
    </submittedName>
</protein>
<organism evidence="2 3">
    <name type="scientific">Candidatus Daviesbacteria bacterium GW2011_GWA2_38_24</name>
    <dbReference type="NCBI Taxonomy" id="1618422"/>
    <lineage>
        <taxon>Bacteria</taxon>
        <taxon>Candidatus Daviesiibacteriota</taxon>
    </lineage>
</organism>
<keyword evidence="1" id="KW-0472">Membrane</keyword>
<dbReference type="AlphaFoldDB" id="A0A0G0JCB5"/>
<feature type="transmembrane region" description="Helical" evidence="1">
    <location>
        <begin position="6"/>
        <end position="23"/>
    </location>
</feature>
<keyword evidence="1" id="KW-0812">Transmembrane</keyword>